<organism evidence="1 2">
    <name type="scientific">Bauhinia variegata</name>
    <name type="common">Purple orchid tree</name>
    <name type="synonym">Phanera variegata</name>
    <dbReference type="NCBI Taxonomy" id="167791"/>
    <lineage>
        <taxon>Eukaryota</taxon>
        <taxon>Viridiplantae</taxon>
        <taxon>Streptophyta</taxon>
        <taxon>Embryophyta</taxon>
        <taxon>Tracheophyta</taxon>
        <taxon>Spermatophyta</taxon>
        <taxon>Magnoliopsida</taxon>
        <taxon>eudicotyledons</taxon>
        <taxon>Gunneridae</taxon>
        <taxon>Pentapetalae</taxon>
        <taxon>rosids</taxon>
        <taxon>fabids</taxon>
        <taxon>Fabales</taxon>
        <taxon>Fabaceae</taxon>
        <taxon>Cercidoideae</taxon>
        <taxon>Cercideae</taxon>
        <taxon>Bauhiniinae</taxon>
        <taxon>Bauhinia</taxon>
    </lineage>
</organism>
<reference evidence="1 2" key="1">
    <citation type="journal article" date="2022" name="DNA Res.">
        <title>Chromosomal-level genome assembly of the orchid tree Bauhinia variegata (Leguminosae; Cercidoideae) supports the allotetraploid origin hypothesis of Bauhinia.</title>
        <authorList>
            <person name="Zhong Y."/>
            <person name="Chen Y."/>
            <person name="Zheng D."/>
            <person name="Pang J."/>
            <person name="Liu Y."/>
            <person name="Luo S."/>
            <person name="Meng S."/>
            <person name="Qian L."/>
            <person name="Wei D."/>
            <person name="Dai S."/>
            <person name="Zhou R."/>
        </authorList>
    </citation>
    <scope>NUCLEOTIDE SEQUENCE [LARGE SCALE GENOMIC DNA]</scope>
    <source>
        <strain evidence="1">BV-YZ2020</strain>
    </source>
</reference>
<gene>
    <name evidence="1" type="ORF">L6164_000052</name>
</gene>
<evidence type="ECO:0000313" key="1">
    <source>
        <dbReference type="EMBL" id="KAI4355998.1"/>
    </source>
</evidence>
<dbReference type="Proteomes" id="UP000828941">
    <property type="component" value="Chromosome 1"/>
</dbReference>
<dbReference type="EMBL" id="CM039426">
    <property type="protein sequence ID" value="KAI4355998.1"/>
    <property type="molecule type" value="Genomic_DNA"/>
</dbReference>
<keyword evidence="2" id="KW-1185">Reference proteome</keyword>
<evidence type="ECO:0000313" key="2">
    <source>
        <dbReference type="Proteomes" id="UP000828941"/>
    </source>
</evidence>
<protein>
    <submittedName>
        <fullName evidence="1">Uncharacterized protein</fullName>
    </submittedName>
</protein>
<name>A0ACB9Q5K7_BAUVA</name>
<sequence>MEGGDDLHHHRPNFPFQLLEKKEDQEAPSCFTSSPYPSLAIFAKPNTSNLNRSN</sequence>
<accession>A0ACB9Q5K7</accession>
<comment type="caution">
    <text evidence="1">The sequence shown here is derived from an EMBL/GenBank/DDBJ whole genome shotgun (WGS) entry which is preliminary data.</text>
</comment>
<proteinExistence type="predicted"/>